<dbReference type="InterPro" id="IPR036977">
    <property type="entry name" value="DNA_primase_Znf_CHC2"/>
</dbReference>
<dbReference type="Proteomes" id="UP000029590">
    <property type="component" value="Unassembled WGS sequence"/>
</dbReference>
<feature type="domain" description="SF4 helicase" evidence="1">
    <location>
        <begin position="304"/>
        <end position="567"/>
    </location>
</feature>
<sequence>MKTFHDFNIDLGNKTGAEVKVPCPQCSPHRKKRNYPCLNVNTDKGVWNCWHCGWSGTLKGGEWQRPEVRKVYTRPTFAPESQPATADKRAMMLEWFAGRGISEAVVERNRIALGREYFPQVEAERRCIMFPYLRGADVVNVKYRTSDKLFRMAAGAERVLYGLNDIDPAVVVWVEGEMDKLSVEMTGLLSCISVPDGAPAPDSRSYETKFDFLADPAIEEVALHIIAVDNDAPGVRLQEELVRRLGREKCQVVVWPEGCKDANDVLVKHGAEVLGDCLGNARPLPIEGTYHVEDLIEQIHNDYEHGPARGVSTCWPEMDGTYRVMSGEWTLVTGIPGHGKSEWMDALALNLARAYGWPFAFFSPENQPIEYHVEKLAEKFVGKPFSEGFTERMSYGEMAEALKFINDHFSFMLPEAPTVECLLDTAQQLVLQRGIRGLVIDPWNEVDTTRENGFSETDFISRALTKIRTFARRNGVHVWVVAHPTKLQKIKDTNTYPVPTPYDVSGSAHWRNKADNCITVFRDVANEDNPVQVHVQKVRKKSNGRAGCVEFVYDKVCGRYAPHVRRPLPNTYSLHNGPKPK</sequence>
<comment type="caution">
    <text evidence="3">The sequence shown here is derived from an EMBL/GenBank/DDBJ whole genome shotgun (WGS) entry which is preliminary data.</text>
</comment>
<dbReference type="SUPFAM" id="SSF56731">
    <property type="entry name" value="DNA primase core"/>
    <property type="match status" value="1"/>
</dbReference>
<dbReference type="GO" id="GO:0043139">
    <property type="term" value="F:5'-3' DNA helicase activity"/>
    <property type="evidence" value="ECO:0007669"/>
    <property type="project" value="InterPro"/>
</dbReference>
<dbReference type="InterPro" id="IPR027417">
    <property type="entry name" value="P-loop_NTPase"/>
</dbReference>
<dbReference type="Gene3D" id="3.90.580.10">
    <property type="entry name" value="Zinc finger, CHC2-type domain"/>
    <property type="match status" value="1"/>
</dbReference>
<dbReference type="PROSITE" id="PS51199">
    <property type="entry name" value="SF4_HELICASE"/>
    <property type="match status" value="1"/>
</dbReference>
<dbReference type="AlphaFoldDB" id="A0A095GJI2"/>
<dbReference type="InterPro" id="IPR007694">
    <property type="entry name" value="DNA_helicase_DnaB-like_C"/>
</dbReference>
<reference evidence="3" key="3">
    <citation type="submission" date="2017-09" db="EMBL/GenBank/DDBJ databases">
        <title>FDA dAtabase for Regulatory Grade micrObial Sequences (FDA-ARGOS): Supporting development and validation of Infectious Disease Dx tests.</title>
        <authorList>
            <person name="Minogue T."/>
            <person name="Wolcott M."/>
            <person name="Wasieloski L."/>
            <person name="Aguilar W."/>
            <person name="Moore D."/>
            <person name="Tallon L.J."/>
            <person name="Sadzewicz L."/>
            <person name="Ott S."/>
            <person name="Zhao X."/>
            <person name="Nagaraj S."/>
            <person name="Vavikolanu K."/>
            <person name="Aluvathingal J."/>
            <person name="Nadendla S."/>
            <person name="Sichtig H."/>
        </authorList>
    </citation>
    <scope>NUCLEOTIDE SEQUENCE</scope>
    <source>
        <strain evidence="3">FDAARGOS_390</strain>
    </source>
</reference>
<dbReference type="SUPFAM" id="SSF52540">
    <property type="entry name" value="P-loop containing nucleoside triphosphate hydrolases"/>
    <property type="match status" value="1"/>
</dbReference>
<dbReference type="InterPro" id="IPR027032">
    <property type="entry name" value="Twinkle-like"/>
</dbReference>
<evidence type="ECO:0000259" key="1">
    <source>
        <dbReference type="PROSITE" id="PS51199"/>
    </source>
</evidence>
<evidence type="ECO:0000313" key="3">
    <source>
        <dbReference type="EMBL" id="PEH37395.1"/>
    </source>
</evidence>
<keyword evidence="3" id="KW-0347">Helicase</keyword>
<proteinExistence type="predicted"/>
<reference evidence="2 4" key="1">
    <citation type="submission" date="2014-04" db="EMBL/GenBank/DDBJ databases">
        <authorList>
            <person name="Bishop-Lilly K.A."/>
            <person name="Broomall S.M."/>
            <person name="Chain P.S."/>
            <person name="Chertkov O."/>
            <person name="Coyne S.R."/>
            <person name="Daligault H.E."/>
            <person name="Davenport K.W."/>
            <person name="Erkkila T."/>
            <person name="Frey K.G."/>
            <person name="Gibbons H.S."/>
            <person name="Gu W."/>
            <person name="Jaissle J."/>
            <person name="Johnson S.L."/>
            <person name="Koroleva G.I."/>
            <person name="Ladner J.T."/>
            <person name="Lo C.-C."/>
            <person name="Minogue T.D."/>
            <person name="Munk C."/>
            <person name="Palacios G.F."/>
            <person name="Redden C.L."/>
            <person name="Rosenzweig C.N."/>
            <person name="Scholz M.B."/>
            <person name="Teshima H."/>
            <person name="Xu Y."/>
        </authorList>
    </citation>
    <scope>NUCLEOTIDE SEQUENCE [LARGE SCALE GENOMIC DNA]</scope>
    <source>
        <strain evidence="4">gladioli</strain>
        <strain evidence="2">Gladioli</strain>
    </source>
</reference>
<dbReference type="Gene3D" id="3.40.1360.10">
    <property type="match status" value="1"/>
</dbReference>
<keyword evidence="3" id="KW-0067">ATP-binding</keyword>
<accession>A0A095GJI2</accession>
<reference evidence="5" key="2">
    <citation type="submission" date="2017-09" db="EMBL/GenBank/DDBJ databases">
        <title>FDA dAtabase for Regulatory Grade micrObial Sequences (FDA-ARGOS): Supporting development and validation of Infectious Disease Dx tests.</title>
        <authorList>
            <person name="Minogue T."/>
            <person name="Wolcott M."/>
            <person name="Wasieloski L."/>
            <person name="Aguilar W."/>
            <person name="Moore D."/>
            <person name="Tallon L."/>
            <person name="Sadzewicz L."/>
            <person name="Ott S."/>
            <person name="Zhao X."/>
            <person name="Nagaraj S."/>
            <person name="Vavikolanu K."/>
            <person name="Aluvathingal J."/>
            <person name="Nadendla S."/>
            <person name="Sichtig H."/>
        </authorList>
    </citation>
    <scope>NUCLEOTIDE SEQUENCE [LARGE SCALE GENOMIC DNA]</scope>
    <source>
        <strain evidence="5">FDAARGOS_390</strain>
    </source>
</reference>
<dbReference type="GO" id="GO:0006260">
    <property type="term" value="P:DNA replication"/>
    <property type="evidence" value="ECO:0007669"/>
    <property type="project" value="InterPro"/>
</dbReference>
<dbReference type="KEGG" id="bgo:BM43_489"/>
<dbReference type="Gene3D" id="3.40.50.300">
    <property type="entry name" value="P-loop containing nucleotide triphosphate hydrolases"/>
    <property type="match status" value="1"/>
</dbReference>
<dbReference type="PANTHER" id="PTHR12873:SF0">
    <property type="entry name" value="TWINKLE MTDNA HELICASE"/>
    <property type="match status" value="1"/>
</dbReference>
<gene>
    <name evidence="3" type="ORF">CRM94_22905</name>
    <name evidence="2" type="ORF">DM48_5155</name>
</gene>
<evidence type="ECO:0000313" key="2">
    <source>
        <dbReference type="EMBL" id="KGC17447.1"/>
    </source>
</evidence>
<dbReference type="OrthoDB" id="1038270at2"/>
<organism evidence="3 5">
    <name type="scientific">Burkholderia gladioli</name>
    <name type="common">Pseudomonas marginata</name>
    <name type="synonym">Phytomonas marginata</name>
    <dbReference type="NCBI Taxonomy" id="28095"/>
    <lineage>
        <taxon>Bacteria</taxon>
        <taxon>Pseudomonadati</taxon>
        <taxon>Pseudomonadota</taxon>
        <taxon>Betaproteobacteria</taxon>
        <taxon>Burkholderiales</taxon>
        <taxon>Burkholderiaceae</taxon>
        <taxon>Burkholderia</taxon>
    </lineage>
</organism>
<dbReference type="EMBL" id="PDDY01000004">
    <property type="protein sequence ID" value="PEH37395.1"/>
    <property type="molecule type" value="Genomic_DNA"/>
</dbReference>
<dbReference type="GO" id="GO:0005524">
    <property type="term" value="F:ATP binding"/>
    <property type="evidence" value="ECO:0007669"/>
    <property type="project" value="InterPro"/>
</dbReference>
<keyword evidence="3" id="KW-0378">Hydrolase</keyword>
<dbReference type="RefSeq" id="WP_045577484.1">
    <property type="nucleotide sequence ID" value="NZ_CADEVY010000003.1"/>
</dbReference>
<dbReference type="CDD" id="cd01029">
    <property type="entry name" value="TOPRIM_primases"/>
    <property type="match status" value="1"/>
</dbReference>
<dbReference type="Pfam" id="PF13155">
    <property type="entry name" value="Toprim_2"/>
    <property type="match status" value="1"/>
</dbReference>
<dbReference type="GO" id="GO:0003697">
    <property type="term" value="F:single-stranded DNA binding"/>
    <property type="evidence" value="ECO:0007669"/>
    <property type="project" value="InterPro"/>
</dbReference>
<dbReference type="EMBL" id="JPGG01000015">
    <property type="protein sequence ID" value="KGC17447.1"/>
    <property type="molecule type" value="Genomic_DNA"/>
</dbReference>
<dbReference type="InterPro" id="IPR034154">
    <property type="entry name" value="TOPRIM_DnaG/twinkle"/>
</dbReference>
<protein>
    <submittedName>
        <fullName evidence="3">Bifunctional DNA primase/helicase</fullName>
    </submittedName>
    <submittedName>
        <fullName evidence="2">Toprim domain protein</fullName>
    </submittedName>
</protein>
<dbReference type="GO" id="GO:0008270">
    <property type="term" value="F:zinc ion binding"/>
    <property type="evidence" value="ECO:0007669"/>
    <property type="project" value="InterPro"/>
</dbReference>
<name>A0A095GJI2_BURGA</name>
<dbReference type="PANTHER" id="PTHR12873">
    <property type="entry name" value="T7-LIKE MITOCHONDRIAL DNA HELICASE"/>
    <property type="match status" value="1"/>
</dbReference>
<dbReference type="Pfam" id="PF03796">
    <property type="entry name" value="DnaB_C"/>
    <property type="match status" value="1"/>
</dbReference>
<evidence type="ECO:0000313" key="4">
    <source>
        <dbReference type="Proteomes" id="UP000029590"/>
    </source>
</evidence>
<evidence type="ECO:0000313" key="5">
    <source>
        <dbReference type="Proteomes" id="UP000220629"/>
    </source>
</evidence>
<dbReference type="Proteomes" id="UP000220629">
    <property type="component" value="Unassembled WGS sequence"/>
</dbReference>
<keyword evidence="3" id="KW-0547">Nucleotide-binding</keyword>